<dbReference type="PANTHER" id="PTHR14240">
    <property type="entry name" value="RETINITIS PIGMENTOSA GTPASE REGULATOR-INTERACTING PROTEIN"/>
    <property type="match status" value="1"/>
</dbReference>
<dbReference type="GeneTree" id="ENSGT00520000055620"/>
<dbReference type="Pfam" id="PF18111">
    <property type="entry name" value="RPGR1_C"/>
    <property type="match status" value="1"/>
</dbReference>
<dbReference type="STRING" id="109280.ENSHCOP00000001988"/>
<dbReference type="GO" id="GO:1905515">
    <property type="term" value="P:non-motile cilium assembly"/>
    <property type="evidence" value="ECO:0007669"/>
    <property type="project" value="TreeGrafter"/>
</dbReference>
<feature type="domain" description="RPGRIP1 C-terminal" evidence="2">
    <location>
        <begin position="220"/>
        <end position="376"/>
    </location>
</feature>
<evidence type="ECO:0000313" key="3">
    <source>
        <dbReference type="Ensembl" id="ENSHCOP00000001988.1"/>
    </source>
</evidence>
<dbReference type="InterPro" id="IPR035892">
    <property type="entry name" value="C2_domain_sf"/>
</dbReference>
<dbReference type="GO" id="GO:0032391">
    <property type="term" value="C:photoreceptor connecting cilium"/>
    <property type="evidence" value="ECO:0007669"/>
    <property type="project" value="TreeGrafter"/>
</dbReference>
<evidence type="ECO:0000259" key="2">
    <source>
        <dbReference type="Pfam" id="PF18111"/>
    </source>
</evidence>
<reference evidence="3" key="2">
    <citation type="submission" date="2025-09" db="UniProtKB">
        <authorList>
            <consortium name="Ensembl"/>
        </authorList>
    </citation>
    <scope>IDENTIFICATION</scope>
</reference>
<keyword evidence="4" id="KW-1185">Reference proteome</keyword>
<accession>A0A3Q2XD25</accession>
<feature type="region of interest" description="Disordered" evidence="1">
    <location>
        <begin position="375"/>
        <end position="412"/>
    </location>
</feature>
<evidence type="ECO:0000313" key="4">
    <source>
        <dbReference type="Proteomes" id="UP000264820"/>
    </source>
</evidence>
<feature type="region of interest" description="Disordered" evidence="1">
    <location>
        <begin position="98"/>
        <end position="117"/>
    </location>
</feature>
<dbReference type="InterPro" id="IPR031139">
    <property type="entry name" value="RPGRIP1_fam"/>
</dbReference>
<dbReference type="Gene3D" id="2.60.40.150">
    <property type="entry name" value="C2 domain"/>
    <property type="match status" value="1"/>
</dbReference>
<dbReference type="PANTHER" id="PTHR14240:SF1">
    <property type="entry name" value="PROTEIN FANTOM-RELATED"/>
    <property type="match status" value="1"/>
</dbReference>
<dbReference type="AlphaFoldDB" id="A0A3Q2XD25"/>
<sequence length="412" mass="46801">MFLECGRKPEYVKGPKLSCFIPCTVYILAKQPIYWLSQFFFLPNIGIGIGLKKKNQNWLGPTIKSTSSPGDYVLRDPAGGPRGTVRVLIKWKYPFQPPPDAIGSSERRREEAQGSQRPIATPRVKVLFALFLPASPNGCDYSTFSLIFLQTQTFVPGQPKTRQRKTKEHSEFVCCFRSRLVDSVLLFFPQNCGAAEDPSESSHTSTSDLFIVPSKPKKRQILSLTFEPSSHVALDNSVQRVFVEYRLLGVPMETTETPLSLRKPTAGEEIHYNFTRVIYVDGSSSAPLRRYLYTMLEGSDPNRRRLKFTIVSEPMDDDEECADVGYAFLDLQELLLTGNDVIERQIDSRPFFEQEVIGFLKVSVEAAKALSGIYKEFQQPEEEGSEQEEEEEEEEQKEENDIKVIEDDDSDF</sequence>
<dbReference type="OMA" id="WISHKFL"/>
<dbReference type="Proteomes" id="UP000264820">
    <property type="component" value="Unplaced"/>
</dbReference>
<evidence type="ECO:0000256" key="1">
    <source>
        <dbReference type="SAM" id="MobiDB-lite"/>
    </source>
</evidence>
<organism evidence="3 4">
    <name type="scientific">Hippocampus comes</name>
    <name type="common">Tiger tail seahorse</name>
    <dbReference type="NCBI Taxonomy" id="109280"/>
    <lineage>
        <taxon>Eukaryota</taxon>
        <taxon>Metazoa</taxon>
        <taxon>Chordata</taxon>
        <taxon>Craniata</taxon>
        <taxon>Vertebrata</taxon>
        <taxon>Euteleostomi</taxon>
        <taxon>Actinopterygii</taxon>
        <taxon>Neopterygii</taxon>
        <taxon>Teleostei</taxon>
        <taxon>Neoteleostei</taxon>
        <taxon>Acanthomorphata</taxon>
        <taxon>Syngnathiaria</taxon>
        <taxon>Syngnathiformes</taxon>
        <taxon>Syngnathoidei</taxon>
        <taxon>Syngnathidae</taxon>
        <taxon>Hippocampus</taxon>
    </lineage>
</organism>
<name>A0A3Q2XD25_HIPCM</name>
<dbReference type="Ensembl" id="ENSHCOT00000011168.1">
    <property type="protein sequence ID" value="ENSHCOP00000001988.1"/>
    <property type="gene ID" value="ENSHCOG00000003057.1"/>
</dbReference>
<proteinExistence type="predicted"/>
<feature type="compositionally biased region" description="Acidic residues" evidence="1">
    <location>
        <begin position="379"/>
        <end position="398"/>
    </location>
</feature>
<protein>
    <recommendedName>
        <fullName evidence="2">RPGRIP1 C-terminal domain-containing protein</fullName>
    </recommendedName>
</protein>
<dbReference type="InterPro" id="IPR041091">
    <property type="entry name" value="RPGRIP1_C"/>
</dbReference>
<reference evidence="3" key="1">
    <citation type="submission" date="2025-08" db="UniProtKB">
        <authorList>
            <consortium name="Ensembl"/>
        </authorList>
    </citation>
    <scope>IDENTIFICATION</scope>
</reference>
<dbReference type="GO" id="GO:0046548">
    <property type="term" value="P:retinal rod cell development"/>
    <property type="evidence" value="ECO:0007669"/>
    <property type="project" value="TreeGrafter"/>
</dbReference>